<dbReference type="KEGG" id="mste:MSTE_02005"/>
<proteinExistence type="predicted"/>
<reference evidence="2" key="1">
    <citation type="journal article" date="2017" name="Genome Announc.">
        <title>Complete Genome Sequence of Mycobacterium stephanolepidis.</title>
        <authorList>
            <person name="Fukano H."/>
            <person name="Yoshida M."/>
            <person name="Katayama Y."/>
            <person name="Omatsu T."/>
            <person name="Mizutani T."/>
            <person name="Kurata O."/>
            <person name="Wada S."/>
            <person name="Hoshino Y."/>
        </authorList>
    </citation>
    <scope>NUCLEOTIDE SEQUENCE [LARGE SCALE GENOMIC DNA]</scope>
    <source>
        <strain evidence="2">NJB0901</strain>
    </source>
</reference>
<reference evidence="1 2" key="2">
    <citation type="journal article" date="2017" name="Int. J. Syst. Evol. Microbiol.">
        <title>Mycobacterium stephanolepidis sp. nov., a rapidly growing species related to Mycobacterium chelonae, isolated from marine teleost fish, Stephanolepis cirrhifer.</title>
        <authorList>
            <person name="Fukano H."/>
            <person name="Wada S."/>
            <person name="Kurata O."/>
            <person name="Katayama K."/>
            <person name="Fujiwara N."/>
            <person name="Hoshino Y."/>
        </authorList>
    </citation>
    <scope>NUCLEOTIDE SEQUENCE [LARGE SCALE GENOMIC DNA]</scope>
    <source>
        <strain evidence="1 2">NJB0901</strain>
    </source>
</reference>
<evidence type="ECO:0000313" key="1">
    <source>
        <dbReference type="EMBL" id="BAX97321.1"/>
    </source>
</evidence>
<organism evidence="1 2">
    <name type="scientific">[Mycobacterium] stephanolepidis</name>
    <dbReference type="NCBI Taxonomy" id="1520670"/>
    <lineage>
        <taxon>Bacteria</taxon>
        <taxon>Bacillati</taxon>
        <taxon>Actinomycetota</taxon>
        <taxon>Actinomycetes</taxon>
        <taxon>Mycobacteriales</taxon>
        <taxon>Mycobacteriaceae</taxon>
        <taxon>Mycobacteroides</taxon>
    </lineage>
</organism>
<sequence>MSMHTTVGQRTGTAMTTNVLADNHYFHGGVPGLSPGDQIRSAADLGYLHYADAYTFTPGMQFPQPPKYNVHRLYVSKHYGSARGYAARFTHPNFRAEPGDVYEVQVTGPVENDPDFRAVGVYAASAEPAVVVRVVERGVSLTRREQNQACWPYRYYENWEPVHAEDGTVRASAQMRDNGVTDSYLALLPKWMDVSEYGPYGTLRDPTVPELPGVEGTPASAEQVLEILSHVPIDRGPHVLAAVDDTRRAPLRCTFCGTEFGEAGLMSLQEQLEACLHQTGKELVDICQFNCDQTLEPFVDVLRRRNPRRWEWLWVTGN</sequence>
<dbReference type="AlphaFoldDB" id="A0A1Z4EWJ6"/>
<keyword evidence="2" id="KW-1185">Reference proteome</keyword>
<dbReference type="Proteomes" id="UP000217954">
    <property type="component" value="Chromosome"/>
</dbReference>
<gene>
    <name evidence="1" type="ORF">MSTE_02005</name>
</gene>
<dbReference type="EMBL" id="AP018165">
    <property type="protein sequence ID" value="BAX97321.1"/>
    <property type="molecule type" value="Genomic_DNA"/>
</dbReference>
<dbReference type="InterPro" id="IPR038611">
    <property type="entry name" value="Arr_sf"/>
</dbReference>
<name>A0A1Z4EWJ6_9MYCO</name>
<protein>
    <submittedName>
        <fullName evidence="1">Uncharacterized protein</fullName>
    </submittedName>
</protein>
<dbReference type="Gene3D" id="3.20.170.40">
    <property type="entry name" value="Rifampin ADP-ribosyltransferase domain"/>
    <property type="match status" value="1"/>
</dbReference>
<accession>A0A1Z4EWJ6</accession>
<evidence type="ECO:0000313" key="2">
    <source>
        <dbReference type="Proteomes" id="UP000217954"/>
    </source>
</evidence>